<reference evidence="2" key="1">
    <citation type="submission" date="2018-01" db="EMBL/GenBank/DDBJ databases">
        <authorList>
            <person name="Qu K."/>
        </authorList>
    </citation>
    <scope>NUCLEOTIDE SEQUENCE [LARGE SCALE GENOMIC DNA]</scope>
</reference>
<evidence type="ECO:0000313" key="2">
    <source>
        <dbReference type="Proteomes" id="UP000240854"/>
    </source>
</evidence>
<keyword evidence="2" id="KW-1185">Reference proteome</keyword>
<name>A0A2P1CA44_9CAUD</name>
<dbReference type="Proteomes" id="UP000240854">
    <property type="component" value="Segment"/>
</dbReference>
<evidence type="ECO:0000313" key="1">
    <source>
        <dbReference type="EMBL" id="AVJ48082.1"/>
    </source>
</evidence>
<protein>
    <submittedName>
        <fullName evidence="1">Uncharacterized protein</fullName>
    </submittedName>
</protein>
<proteinExistence type="predicted"/>
<accession>A0A2P1CA44</accession>
<dbReference type="EMBL" id="MG897800">
    <property type="protein sequence ID" value="AVJ48082.1"/>
    <property type="molecule type" value="Genomic_DNA"/>
</dbReference>
<organism evidence="1 2">
    <name type="scientific">Pseudomonas phage vB_PaeS_C1</name>
    <dbReference type="NCBI Taxonomy" id="2099649"/>
    <lineage>
        <taxon>Viruses</taxon>
        <taxon>Duplodnaviria</taxon>
        <taxon>Heunggongvirae</taxon>
        <taxon>Uroviricota</taxon>
        <taxon>Caudoviricetes</taxon>
        <taxon>Jondennisvirinae</taxon>
        <taxon>Septimatrevirus</taxon>
        <taxon>Septimatrevirus C1</taxon>
        <taxon>Septimatrevirus sv73</taxon>
    </lineage>
</organism>
<gene>
    <name evidence="1" type="ORF">vBPaeSC1_10</name>
</gene>
<sequence>MAKAIAAKVPGTNNLLVRNLKEGESVEQVSAEMAAKYPGWEIEVIGAQSFGTEKSGGPEGDMAPGY</sequence>